<reference evidence="1" key="1">
    <citation type="submission" date="2018-01" db="EMBL/GenBank/DDBJ databases">
        <authorList>
            <person name="Mao J.F."/>
        </authorList>
    </citation>
    <scope>NUCLEOTIDE SEQUENCE</scope>
    <source>
        <strain evidence="1">Huo1</strain>
        <tissue evidence="1">Leaf</tissue>
    </source>
</reference>
<organism evidence="1">
    <name type="scientific">Salvia splendens</name>
    <name type="common">Scarlet sage</name>
    <dbReference type="NCBI Taxonomy" id="180675"/>
    <lineage>
        <taxon>Eukaryota</taxon>
        <taxon>Viridiplantae</taxon>
        <taxon>Streptophyta</taxon>
        <taxon>Embryophyta</taxon>
        <taxon>Tracheophyta</taxon>
        <taxon>Spermatophyta</taxon>
        <taxon>Magnoliopsida</taxon>
        <taxon>eudicotyledons</taxon>
        <taxon>Gunneridae</taxon>
        <taxon>Pentapetalae</taxon>
        <taxon>asterids</taxon>
        <taxon>lamiids</taxon>
        <taxon>Lamiales</taxon>
        <taxon>Lamiaceae</taxon>
        <taxon>Nepetoideae</taxon>
        <taxon>Mentheae</taxon>
        <taxon>Salviinae</taxon>
        <taxon>Salvia</taxon>
        <taxon>Salvia subgen. Calosphace</taxon>
        <taxon>core Calosphace</taxon>
    </lineage>
</organism>
<evidence type="ECO:0008006" key="3">
    <source>
        <dbReference type="Google" id="ProtNLM"/>
    </source>
</evidence>
<evidence type="ECO:0000313" key="1">
    <source>
        <dbReference type="EMBL" id="KAG6394633.1"/>
    </source>
</evidence>
<name>A0A8X8Z7W1_SALSN</name>
<dbReference type="PANTHER" id="PTHR46250">
    <property type="entry name" value="MYB/SANT-LIKE DNA-BINDING DOMAIN PROTEIN-RELATED"/>
    <property type="match status" value="1"/>
</dbReference>
<comment type="caution">
    <text evidence="1">The sequence shown here is derived from an EMBL/GenBank/DDBJ whole genome shotgun (WGS) entry which is preliminary data.</text>
</comment>
<dbReference type="AlphaFoldDB" id="A0A8X8Z7W1"/>
<sequence length="249" mass="27839">MAGKGGLSSFVVNAFLGRSRRPKNDRTRRSCCDREEEILVVTLKDLSTQGWKSDNGFRAGYLGKLEEAVKRHCPDSDIKATPHIVSKITAWKRSYYLLQGILSRSGVGFNTDGDYKIYCDHDQWSQRWPHWQVIFGNDRANGEVSEDLREAEMEFDLGGNGGARGQQSANLEDISASGVGYGTKELVEDNTSMSEGGVLDTNDRIQSLSFRLGYEFNLSKAGKQVHKMLDKLPALSKAQKFDARELILH</sequence>
<dbReference type="Proteomes" id="UP000298416">
    <property type="component" value="Unassembled WGS sequence"/>
</dbReference>
<accession>A0A8X8Z7W1</accession>
<proteinExistence type="predicted"/>
<gene>
    <name evidence="1" type="ORF">SASPL_145222</name>
</gene>
<keyword evidence="2" id="KW-1185">Reference proteome</keyword>
<protein>
    <recommendedName>
        <fullName evidence="3">Myb/SANT-like domain-containing protein</fullName>
    </recommendedName>
</protein>
<evidence type="ECO:0000313" key="2">
    <source>
        <dbReference type="Proteomes" id="UP000298416"/>
    </source>
</evidence>
<dbReference type="EMBL" id="PNBA02000017">
    <property type="protein sequence ID" value="KAG6394633.1"/>
    <property type="molecule type" value="Genomic_DNA"/>
</dbReference>
<reference evidence="1" key="2">
    <citation type="submission" date="2020-08" db="EMBL/GenBank/DDBJ databases">
        <title>Plant Genome Project.</title>
        <authorList>
            <person name="Zhang R.-G."/>
        </authorList>
    </citation>
    <scope>NUCLEOTIDE SEQUENCE</scope>
    <source>
        <strain evidence="1">Huo1</strain>
        <tissue evidence="1">Leaf</tissue>
    </source>
</reference>
<dbReference type="PANTHER" id="PTHR46250:SF15">
    <property type="entry name" value="OS01G0523800 PROTEIN"/>
    <property type="match status" value="1"/>
</dbReference>